<evidence type="ECO:0000256" key="1">
    <source>
        <dbReference type="SAM" id="Phobius"/>
    </source>
</evidence>
<keyword evidence="1" id="KW-0472">Membrane</keyword>
<dbReference type="AlphaFoldDB" id="A0A9X3S9D4"/>
<keyword evidence="1" id="KW-0812">Transmembrane</keyword>
<dbReference type="EMBL" id="JAPDOD010000039">
    <property type="protein sequence ID" value="MDA0164878.1"/>
    <property type="molecule type" value="Genomic_DNA"/>
</dbReference>
<dbReference type="RefSeq" id="WP_270044132.1">
    <property type="nucleotide sequence ID" value="NZ_JAPDOD010000039.1"/>
</dbReference>
<feature type="transmembrane region" description="Helical" evidence="1">
    <location>
        <begin position="231"/>
        <end position="256"/>
    </location>
</feature>
<evidence type="ECO:0000313" key="2">
    <source>
        <dbReference type="EMBL" id="MDA0164878.1"/>
    </source>
</evidence>
<accession>A0A9X3S9D4</accession>
<dbReference type="Proteomes" id="UP001149140">
    <property type="component" value="Unassembled WGS sequence"/>
</dbReference>
<comment type="caution">
    <text evidence="2">The sequence shown here is derived from an EMBL/GenBank/DDBJ whole genome shotgun (WGS) entry which is preliminary data.</text>
</comment>
<feature type="transmembrane region" description="Helical" evidence="1">
    <location>
        <begin position="20"/>
        <end position="37"/>
    </location>
</feature>
<protein>
    <recommendedName>
        <fullName evidence="4">ABC transporter permease</fullName>
    </recommendedName>
</protein>
<feature type="transmembrane region" description="Helical" evidence="1">
    <location>
        <begin position="180"/>
        <end position="199"/>
    </location>
</feature>
<feature type="transmembrane region" description="Helical" evidence="1">
    <location>
        <begin position="100"/>
        <end position="126"/>
    </location>
</feature>
<keyword evidence="1" id="KW-1133">Transmembrane helix</keyword>
<organism evidence="2 3">
    <name type="scientific">Solirubrobacter ginsenosidimutans</name>
    <dbReference type="NCBI Taxonomy" id="490573"/>
    <lineage>
        <taxon>Bacteria</taxon>
        <taxon>Bacillati</taxon>
        <taxon>Actinomycetota</taxon>
        <taxon>Thermoleophilia</taxon>
        <taxon>Solirubrobacterales</taxon>
        <taxon>Solirubrobacteraceae</taxon>
        <taxon>Solirubrobacter</taxon>
    </lineage>
</organism>
<sequence>MSDALRAEWTKLRALRSTPWSLFALLISTVVLSWLIAASTHTNRCPISEGCHDDLVAIALGGAYLGQMAAVSLGVLALGSEFSSGMIRTTFAATPRRDHVLLAKAVVVGGLVFVAGLLASVLAYLIGSTVLAGNGYTAGNGYHVAGFGVELRAVVGTAVYLATVALFSLGVTALLRHTAAAISTVFAVLWVPLIVISMLPMDVGLKLGRFCPMLAGLAIQRSTAADDAIPIAPGVGLLVACAYAAAALAAGIWLVARRDA</sequence>
<name>A0A9X3S9D4_9ACTN</name>
<proteinExistence type="predicted"/>
<reference evidence="2" key="1">
    <citation type="submission" date="2022-10" db="EMBL/GenBank/DDBJ databases">
        <title>The WGS of Solirubrobacter ginsenosidimutans DSM 21036.</title>
        <authorList>
            <person name="Jiang Z."/>
        </authorList>
    </citation>
    <scope>NUCLEOTIDE SEQUENCE</scope>
    <source>
        <strain evidence="2">DSM 21036</strain>
    </source>
</reference>
<feature type="transmembrane region" description="Helical" evidence="1">
    <location>
        <begin position="153"/>
        <end position="175"/>
    </location>
</feature>
<evidence type="ECO:0008006" key="4">
    <source>
        <dbReference type="Google" id="ProtNLM"/>
    </source>
</evidence>
<evidence type="ECO:0000313" key="3">
    <source>
        <dbReference type="Proteomes" id="UP001149140"/>
    </source>
</evidence>
<keyword evidence="3" id="KW-1185">Reference proteome</keyword>
<gene>
    <name evidence="2" type="ORF">OM076_31705</name>
</gene>
<feature type="transmembrane region" description="Helical" evidence="1">
    <location>
        <begin position="57"/>
        <end position="79"/>
    </location>
</feature>